<sequence>MLFQADDVVDVRGETVKFEPIGIGKPLKVELVSVYVGSTRMRDGELLVMSTAKDPDAPAGSVVAMNWWGDGVASRETVPLHSGTAGTRVIYYSPAESATLLSISVKLKFDYFPRDVVQAWADAAANIAGLPVLIGGMALAGPAGAASAQAIVGVAGAGAKLGIALLDRAIDGSGVISMDWPLSIADPGAVAQRAGFVLLTEDNRVLTRGQADNVVAGYASKDVFESVGVPEEFLEVDGRSFYVDGQDQVLRHAAAGSWSEDWPFQAGDQVRGPWPYALVKAHGADDEDLKKWKPAAVTADLAAKFLNRDRDAELPELTEAVFTAYSDVTMLKRAARMKGPIDAEKDDAKKELLEKQRDALLDSIQDEKLQELATGKA</sequence>
<dbReference type="OrthoDB" id="5117805at2"/>
<protein>
    <submittedName>
        <fullName evidence="1">Uncharacterized protein</fullName>
    </submittedName>
</protein>
<gene>
    <name evidence="1" type="ORF">EDD26_2007</name>
</gene>
<dbReference type="AlphaFoldDB" id="A0A3N2AUI9"/>
<accession>A0A3N2AUI9</accession>
<proteinExistence type="predicted"/>
<evidence type="ECO:0000313" key="2">
    <source>
        <dbReference type="Proteomes" id="UP000275456"/>
    </source>
</evidence>
<dbReference type="Proteomes" id="UP000275456">
    <property type="component" value="Unassembled WGS sequence"/>
</dbReference>
<reference evidence="1 2" key="1">
    <citation type="submission" date="2018-11" db="EMBL/GenBank/DDBJ databases">
        <title>Sequencing the genomes of 1000 actinobacteria strains.</title>
        <authorList>
            <person name="Klenk H.-P."/>
        </authorList>
    </citation>
    <scope>NUCLEOTIDE SEQUENCE [LARGE SCALE GENOMIC DNA]</scope>
    <source>
        <strain evidence="1 2">DSM 9580</strain>
    </source>
</reference>
<dbReference type="RefSeq" id="WP_148058726.1">
    <property type="nucleotide sequence ID" value="NZ_RKHJ01000001.1"/>
</dbReference>
<dbReference type="EMBL" id="RKHJ01000001">
    <property type="protein sequence ID" value="ROR66615.1"/>
    <property type="molecule type" value="Genomic_DNA"/>
</dbReference>
<name>A0A3N2AUI9_9MICO</name>
<organism evidence="1 2">
    <name type="scientific">Agrococcus jenensis</name>
    <dbReference type="NCBI Taxonomy" id="46353"/>
    <lineage>
        <taxon>Bacteria</taxon>
        <taxon>Bacillati</taxon>
        <taxon>Actinomycetota</taxon>
        <taxon>Actinomycetes</taxon>
        <taxon>Micrococcales</taxon>
        <taxon>Microbacteriaceae</taxon>
        <taxon>Agrococcus</taxon>
    </lineage>
</organism>
<keyword evidence="2" id="KW-1185">Reference proteome</keyword>
<evidence type="ECO:0000313" key="1">
    <source>
        <dbReference type="EMBL" id="ROR66615.1"/>
    </source>
</evidence>
<comment type="caution">
    <text evidence="1">The sequence shown here is derived from an EMBL/GenBank/DDBJ whole genome shotgun (WGS) entry which is preliminary data.</text>
</comment>